<dbReference type="PANTHER" id="PTHR47260">
    <property type="entry name" value="UPF0644 PROTEIN PB2B4.06"/>
    <property type="match status" value="1"/>
</dbReference>
<dbReference type="InterPro" id="IPR006683">
    <property type="entry name" value="Thioestr_dom"/>
</dbReference>
<protein>
    <recommendedName>
        <fullName evidence="1">Thioesterase domain-containing protein</fullName>
    </recommendedName>
</protein>
<dbReference type="InterPro" id="IPR029069">
    <property type="entry name" value="HotDog_dom_sf"/>
</dbReference>
<dbReference type="EMBL" id="BART01018926">
    <property type="protein sequence ID" value="GAG79715.1"/>
    <property type="molecule type" value="Genomic_DNA"/>
</dbReference>
<gene>
    <name evidence="2" type="ORF">S01H4_35567</name>
</gene>
<evidence type="ECO:0000313" key="2">
    <source>
        <dbReference type="EMBL" id="GAG79715.1"/>
    </source>
</evidence>
<reference evidence="2" key="1">
    <citation type="journal article" date="2014" name="Front. Microbiol.">
        <title>High frequency of phylogenetically diverse reductive dehalogenase-homologous genes in deep subseafloor sedimentary metagenomes.</title>
        <authorList>
            <person name="Kawai M."/>
            <person name="Futagami T."/>
            <person name="Toyoda A."/>
            <person name="Takaki Y."/>
            <person name="Nishi S."/>
            <person name="Hori S."/>
            <person name="Arai W."/>
            <person name="Tsubouchi T."/>
            <person name="Morono Y."/>
            <person name="Uchiyama I."/>
            <person name="Ito T."/>
            <person name="Fujiyama A."/>
            <person name="Inagaki F."/>
            <person name="Takami H."/>
        </authorList>
    </citation>
    <scope>NUCLEOTIDE SEQUENCE</scope>
    <source>
        <strain evidence="2">Expedition CK06-06</strain>
    </source>
</reference>
<dbReference type="CDD" id="cd03443">
    <property type="entry name" value="PaaI_thioesterase"/>
    <property type="match status" value="1"/>
</dbReference>
<feature type="domain" description="Thioesterase" evidence="1">
    <location>
        <begin position="43"/>
        <end position="113"/>
    </location>
</feature>
<dbReference type="SUPFAM" id="SSF54637">
    <property type="entry name" value="Thioesterase/thiol ester dehydrase-isomerase"/>
    <property type="match status" value="1"/>
</dbReference>
<feature type="non-terminal residue" evidence="2">
    <location>
        <position position="1"/>
    </location>
</feature>
<dbReference type="Pfam" id="PF03061">
    <property type="entry name" value="4HBT"/>
    <property type="match status" value="1"/>
</dbReference>
<dbReference type="Gene3D" id="3.10.129.10">
    <property type="entry name" value="Hotdog Thioesterase"/>
    <property type="match status" value="1"/>
</dbReference>
<dbReference type="InterPro" id="IPR052061">
    <property type="entry name" value="PTE-AB_protein"/>
</dbReference>
<dbReference type="PANTHER" id="PTHR47260:SF6">
    <property type="entry name" value="THIOESTERASE DOMAIN-CONTAINING PROTEIN"/>
    <property type="match status" value="1"/>
</dbReference>
<evidence type="ECO:0000259" key="1">
    <source>
        <dbReference type="Pfam" id="PF03061"/>
    </source>
</evidence>
<organism evidence="2">
    <name type="scientific">marine sediment metagenome</name>
    <dbReference type="NCBI Taxonomy" id="412755"/>
    <lineage>
        <taxon>unclassified sequences</taxon>
        <taxon>metagenomes</taxon>
        <taxon>ecological metagenomes</taxon>
    </lineage>
</organism>
<proteinExistence type="predicted"/>
<comment type="caution">
    <text evidence="2">The sequence shown here is derived from an EMBL/GenBank/DDBJ whole genome shotgun (WGS) entry which is preliminary data.</text>
</comment>
<name>X1AB90_9ZZZZ</name>
<dbReference type="AlphaFoldDB" id="X1AB90"/>
<accession>X1AB90</accession>
<sequence length="124" mass="13727">NHCFCCGEKNEKGLQLIYSYPEKGSAETELKIPNYFTGWGSLTHGGFLAMLLDETMAHACVSAKILSVTAELNLRYLRPVEVGESIKVRGEIGEIKSRIVETQGWIYNSNGEVAVKGKARFLKS</sequence>